<reference evidence="2 3" key="1">
    <citation type="submission" date="2019-03" db="EMBL/GenBank/DDBJ databases">
        <title>Genomic Encyclopedia of Type Strains, Phase III (KMG-III): the genomes of soil and plant-associated and newly described type strains.</title>
        <authorList>
            <person name="Whitman W."/>
        </authorList>
    </citation>
    <scope>NUCLEOTIDE SEQUENCE [LARGE SCALE GENOMIC DNA]</scope>
    <source>
        <strain evidence="2 3">CGMCC 1.12802</strain>
    </source>
</reference>
<dbReference type="CDD" id="cd00761">
    <property type="entry name" value="Glyco_tranf_GTA_type"/>
    <property type="match status" value="1"/>
</dbReference>
<dbReference type="OrthoDB" id="9810303at2"/>
<gene>
    <name evidence="2" type="ORF">B0I22_2353</name>
</gene>
<sequence>MSKPTVTILTPTYNRAHTLPRVFESLQNQTYKDFEWLVIDDGSTDNTKELVEEFQKNADFKIRYYHQENQHKFLTFFRGIDLAEGKYFSPLDSDDALPKDSMEILVNTWQGIPDGQKIVFVSTLCEDQFGNLVGDRFPKDPLVCSIFDMRYKFKVKGDKWGMGKTEIYKKMKLDLEDLAGKGFIPEGVFQFQFDKLGLHYCINQVTRIYFRDKEDEQSLANQFYDDKNAFGLAENYKAFLNTYHSRFFSNPITLIRNVGGYLKFSVIDKRSFGTTIRELNSPLMKTLASIFYPIFKIIN</sequence>
<proteinExistence type="predicted"/>
<dbReference type="Proteomes" id="UP000295313">
    <property type="component" value="Unassembled WGS sequence"/>
</dbReference>
<dbReference type="InterPro" id="IPR029044">
    <property type="entry name" value="Nucleotide-diphossugar_trans"/>
</dbReference>
<dbReference type="PANTHER" id="PTHR22916:SF3">
    <property type="entry name" value="UDP-GLCNAC:BETAGAL BETA-1,3-N-ACETYLGLUCOSAMINYLTRANSFERASE-LIKE PROTEIN 1"/>
    <property type="match status" value="1"/>
</dbReference>
<dbReference type="AlphaFoldDB" id="A0A4R8IBI7"/>
<dbReference type="Pfam" id="PF00535">
    <property type="entry name" value="Glycos_transf_2"/>
    <property type="match status" value="1"/>
</dbReference>
<dbReference type="EMBL" id="SOEO01000002">
    <property type="protein sequence ID" value="TDX84721.1"/>
    <property type="molecule type" value="Genomic_DNA"/>
</dbReference>
<dbReference type="GO" id="GO:0016758">
    <property type="term" value="F:hexosyltransferase activity"/>
    <property type="evidence" value="ECO:0007669"/>
    <property type="project" value="UniProtKB-ARBA"/>
</dbReference>
<dbReference type="Gene3D" id="3.90.550.10">
    <property type="entry name" value="Spore Coat Polysaccharide Biosynthesis Protein SpsA, Chain A"/>
    <property type="match status" value="1"/>
</dbReference>
<protein>
    <submittedName>
        <fullName evidence="2">Glycosyltransferase involved in cell wall biosynthesis</fullName>
    </submittedName>
</protein>
<organism evidence="2 3">
    <name type="scientific">Epilithonimonas xixisoli</name>
    <dbReference type="NCBI Taxonomy" id="1476462"/>
    <lineage>
        <taxon>Bacteria</taxon>
        <taxon>Pseudomonadati</taxon>
        <taxon>Bacteroidota</taxon>
        <taxon>Flavobacteriia</taxon>
        <taxon>Flavobacteriales</taxon>
        <taxon>Weeksellaceae</taxon>
        <taxon>Chryseobacterium group</taxon>
        <taxon>Epilithonimonas</taxon>
    </lineage>
</organism>
<dbReference type="RefSeq" id="WP_133944788.1">
    <property type="nucleotide sequence ID" value="NZ_SOEO01000002.1"/>
</dbReference>
<accession>A0A4R8IBI7</accession>
<feature type="domain" description="Glycosyltransferase 2-like" evidence="1">
    <location>
        <begin position="7"/>
        <end position="112"/>
    </location>
</feature>
<evidence type="ECO:0000313" key="2">
    <source>
        <dbReference type="EMBL" id="TDX84721.1"/>
    </source>
</evidence>
<dbReference type="SUPFAM" id="SSF53448">
    <property type="entry name" value="Nucleotide-diphospho-sugar transferases"/>
    <property type="match status" value="1"/>
</dbReference>
<name>A0A4R8IBI7_9FLAO</name>
<dbReference type="InterPro" id="IPR001173">
    <property type="entry name" value="Glyco_trans_2-like"/>
</dbReference>
<keyword evidence="3" id="KW-1185">Reference proteome</keyword>
<dbReference type="PANTHER" id="PTHR22916">
    <property type="entry name" value="GLYCOSYLTRANSFERASE"/>
    <property type="match status" value="1"/>
</dbReference>
<evidence type="ECO:0000259" key="1">
    <source>
        <dbReference type="Pfam" id="PF00535"/>
    </source>
</evidence>
<evidence type="ECO:0000313" key="3">
    <source>
        <dbReference type="Proteomes" id="UP000295313"/>
    </source>
</evidence>
<keyword evidence="2" id="KW-0808">Transferase</keyword>
<comment type="caution">
    <text evidence="2">The sequence shown here is derived from an EMBL/GenBank/DDBJ whole genome shotgun (WGS) entry which is preliminary data.</text>
</comment>